<feature type="non-terminal residue" evidence="2">
    <location>
        <position position="1"/>
    </location>
</feature>
<evidence type="ECO:0000256" key="1">
    <source>
        <dbReference type="SAM" id="MobiDB-lite"/>
    </source>
</evidence>
<gene>
    <name evidence="2" type="ORF">L195_g020014</name>
</gene>
<feature type="compositionally biased region" description="Low complexity" evidence="1">
    <location>
        <begin position="19"/>
        <end position="33"/>
    </location>
</feature>
<evidence type="ECO:0000313" key="3">
    <source>
        <dbReference type="Proteomes" id="UP000236291"/>
    </source>
</evidence>
<dbReference type="AlphaFoldDB" id="A0A2K3N176"/>
<dbReference type="Proteomes" id="UP000236291">
    <property type="component" value="Unassembled WGS sequence"/>
</dbReference>
<organism evidence="2 3">
    <name type="scientific">Trifolium pratense</name>
    <name type="common">Red clover</name>
    <dbReference type="NCBI Taxonomy" id="57577"/>
    <lineage>
        <taxon>Eukaryota</taxon>
        <taxon>Viridiplantae</taxon>
        <taxon>Streptophyta</taxon>
        <taxon>Embryophyta</taxon>
        <taxon>Tracheophyta</taxon>
        <taxon>Spermatophyta</taxon>
        <taxon>Magnoliopsida</taxon>
        <taxon>eudicotyledons</taxon>
        <taxon>Gunneridae</taxon>
        <taxon>Pentapetalae</taxon>
        <taxon>rosids</taxon>
        <taxon>fabids</taxon>
        <taxon>Fabales</taxon>
        <taxon>Fabaceae</taxon>
        <taxon>Papilionoideae</taxon>
        <taxon>50 kb inversion clade</taxon>
        <taxon>NPAAA clade</taxon>
        <taxon>Hologalegina</taxon>
        <taxon>IRL clade</taxon>
        <taxon>Trifolieae</taxon>
        <taxon>Trifolium</taxon>
    </lineage>
</organism>
<feature type="region of interest" description="Disordered" evidence="1">
    <location>
        <begin position="19"/>
        <end position="50"/>
    </location>
</feature>
<protein>
    <submittedName>
        <fullName evidence="2">Uncharacterized protein</fullName>
    </submittedName>
</protein>
<comment type="caution">
    <text evidence="2">The sequence shown here is derived from an EMBL/GenBank/DDBJ whole genome shotgun (WGS) entry which is preliminary data.</text>
</comment>
<accession>A0A2K3N176</accession>
<name>A0A2K3N176_TRIPR</name>
<dbReference type="EMBL" id="ASHM01014872">
    <property type="protein sequence ID" value="PNX96800.1"/>
    <property type="molecule type" value="Genomic_DNA"/>
</dbReference>
<proteinExistence type="predicted"/>
<reference evidence="2 3" key="2">
    <citation type="journal article" date="2017" name="Front. Plant Sci.">
        <title>Gene Classification and Mining of Molecular Markers Useful in Red Clover (Trifolium pratense) Breeding.</title>
        <authorList>
            <person name="Istvanek J."/>
            <person name="Dluhosova J."/>
            <person name="Dluhos P."/>
            <person name="Patkova L."/>
            <person name="Nedelnik J."/>
            <person name="Repkova J."/>
        </authorList>
    </citation>
    <scope>NUCLEOTIDE SEQUENCE [LARGE SCALE GENOMIC DNA]</scope>
    <source>
        <strain evidence="3">cv. Tatra</strain>
        <tissue evidence="2">Young leaves</tissue>
    </source>
</reference>
<reference evidence="2 3" key="1">
    <citation type="journal article" date="2014" name="Am. J. Bot.">
        <title>Genome assembly and annotation for red clover (Trifolium pratense; Fabaceae).</title>
        <authorList>
            <person name="Istvanek J."/>
            <person name="Jaros M."/>
            <person name="Krenek A."/>
            <person name="Repkova J."/>
        </authorList>
    </citation>
    <scope>NUCLEOTIDE SEQUENCE [LARGE SCALE GENOMIC DNA]</scope>
    <source>
        <strain evidence="3">cv. Tatra</strain>
        <tissue evidence="2">Young leaves</tissue>
    </source>
</reference>
<dbReference type="ExpressionAtlas" id="A0A2K3N176">
    <property type="expression patterns" value="baseline"/>
</dbReference>
<sequence>GCSFLPAGSSGCGNATTTAPTGAQPAPASAGTGYIPSAGPPYGTQSGSTYDPQTFTSYNAFRGSAYDAMRGQIAASGYDALSRGVAGPRGQVPPVNNMPYGTSHQMFIEEVMELVELNPLRDAMQLSD</sequence>
<evidence type="ECO:0000313" key="2">
    <source>
        <dbReference type="EMBL" id="PNX96800.1"/>
    </source>
</evidence>